<sequence length="157" mass="17427">MGNREDVVRRRGEKEVLIGTSSKRGHKNRARSQIYVRSASHLLRMSHIRILSADIPLSPDVSHLEFCSTDIPPSPDVSHPEFCPADVPPSPDISHPTPDVGWERRAIQLPRSDMSGSSDSAYSESIRSQQFRFPKQLGSSDTCDSPDPFPPTIFCSS</sequence>
<gene>
    <name evidence="2" type="ORF">VITISV_031493</name>
</gene>
<feature type="region of interest" description="Disordered" evidence="1">
    <location>
        <begin position="75"/>
        <end position="157"/>
    </location>
</feature>
<accession>A5BY22</accession>
<dbReference type="EMBL" id="AM475325">
    <property type="protein sequence ID" value="CAN83707.1"/>
    <property type="molecule type" value="Genomic_DNA"/>
</dbReference>
<name>A5BY22_VITVI</name>
<feature type="compositionally biased region" description="Low complexity" evidence="1">
    <location>
        <begin position="112"/>
        <end position="125"/>
    </location>
</feature>
<evidence type="ECO:0000256" key="1">
    <source>
        <dbReference type="SAM" id="MobiDB-lite"/>
    </source>
</evidence>
<feature type="compositionally biased region" description="Polar residues" evidence="1">
    <location>
        <begin position="126"/>
        <end position="143"/>
    </location>
</feature>
<organism evidence="2">
    <name type="scientific">Vitis vinifera</name>
    <name type="common">Grape</name>
    <dbReference type="NCBI Taxonomy" id="29760"/>
    <lineage>
        <taxon>Eukaryota</taxon>
        <taxon>Viridiplantae</taxon>
        <taxon>Streptophyta</taxon>
        <taxon>Embryophyta</taxon>
        <taxon>Tracheophyta</taxon>
        <taxon>Spermatophyta</taxon>
        <taxon>Magnoliopsida</taxon>
        <taxon>eudicotyledons</taxon>
        <taxon>Gunneridae</taxon>
        <taxon>Pentapetalae</taxon>
        <taxon>rosids</taxon>
        <taxon>Vitales</taxon>
        <taxon>Vitaceae</taxon>
        <taxon>Viteae</taxon>
        <taxon>Vitis</taxon>
    </lineage>
</organism>
<reference evidence="2" key="1">
    <citation type="journal article" date="2007" name="PLoS ONE">
        <title>The first genome sequence of an elite grapevine cultivar (Pinot noir Vitis vinifera L.): coping with a highly heterozygous genome.</title>
        <authorList>
            <person name="Velasco R."/>
            <person name="Zharkikh A."/>
            <person name="Troggio M."/>
            <person name="Cartwright D.A."/>
            <person name="Cestaro A."/>
            <person name="Pruss D."/>
            <person name="Pindo M."/>
            <person name="FitzGerald L.M."/>
            <person name="Vezzulli S."/>
            <person name="Reid J."/>
            <person name="Malacarne G."/>
            <person name="Iliev D."/>
            <person name="Coppola G."/>
            <person name="Wardell B."/>
            <person name="Micheletti D."/>
            <person name="Macalma T."/>
            <person name="Facci M."/>
            <person name="Mitchell J.T."/>
            <person name="Perazzolli M."/>
            <person name="Eldredge G."/>
            <person name="Gatto P."/>
            <person name="Oyzerski R."/>
            <person name="Moretto M."/>
            <person name="Gutin N."/>
            <person name="Stefanini M."/>
            <person name="Chen Y."/>
            <person name="Segala C."/>
            <person name="Davenport C."/>
            <person name="Dematte L."/>
            <person name="Mraz A."/>
            <person name="Battilana J."/>
            <person name="Stormo K."/>
            <person name="Costa F."/>
            <person name="Tao Q."/>
            <person name="Si-Ammour A."/>
            <person name="Harkins T."/>
            <person name="Lackey A."/>
            <person name="Perbost C."/>
            <person name="Taillon B."/>
            <person name="Stella A."/>
            <person name="Solovyev V."/>
            <person name="Fawcett J.A."/>
            <person name="Sterck L."/>
            <person name="Vandepoele K."/>
            <person name="Grando S.M."/>
            <person name="Toppo S."/>
            <person name="Moser C."/>
            <person name="Lanchbury J."/>
            <person name="Bogden R."/>
            <person name="Skolnick M."/>
            <person name="Sgaramella V."/>
            <person name="Bhatnagar S.K."/>
            <person name="Fontana P."/>
            <person name="Gutin A."/>
            <person name="Van de Peer Y."/>
            <person name="Salamini F."/>
            <person name="Viola R."/>
        </authorList>
    </citation>
    <scope>NUCLEOTIDE SEQUENCE</scope>
</reference>
<dbReference type="AlphaFoldDB" id="A5BY22"/>
<proteinExistence type="predicted"/>
<protein>
    <submittedName>
        <fullName evidence="2">Uncharacterized protein</fullName>
    </submittedName>
</protein>
<evidence type="ECO:0000313" key="2">
    <source>
        <dbReference type="EMBL" id="CAN83707.1"/>
    </source>
</evidence>